<comment type="caution">
    <text evidence="15">The sequence shown here is derived from an EMBL/GenBank/DDBJ whole genome shotgun (WGS) entry which is preliminary data.</text>
</comment>
<dbReference type="InterPro" id="IPR039426">
    <property type="entry name" value="TonB-dep_rcpt-like"/>
</dbReference>
<feature type="domain" description="TonB-dependent receptor-like beta-barrel" evidence="13">
    <location>
        <begin position="273"/>
        <end position="592"/>
    </location>
</feature>
<dbReference type="Pfam" id="PF07715">
    <property type="entry name" value="Plug"/>
    <property type="match status" value="1"/>
</dbReference>
<evidence type="ECO:0000259" key="14">
    <source>
        <dbReference type="Pfam" id="PF07715"/>
    </source>
</evidence>
<evidence type="ECO:0000256" key="5">
    <source>
        <dbReference type="ARBA" id="ARBA00022729"/>
    </source>
</evidence>
<dbReference type="PANTHER" id="PTHR30069:SF29">
    <property type="entry name" value="HEMOGLOBIN AND HEMOGLOBIN-HAPTOGLOBIN-BINDING PROTEIN 1-RELATED"/>
    <property type="match status" value="1"/>
</dbReference>
<evidence type="ECO:0000259" key="13">
    <source>
        <dbReference type="Pfam" id="PF00593"/>
    </source>
</evidence>
<keyword evidence="4 10" id="KW-0812">Transmembrane</keyword>
<protein>
    <submittedName>
        <fullName evidence="15">TonB-dependent receptor</fullName>
    </submittedName>
</protein>
<proteinExistence type="inferred from homology"/>
<evidence type="ECO:0000256" key="9">
    <source>
        <dbReference type="ARBA" id="ARBA00023237"/>
    </source>
</evidence>
<keyword evidence="3 10" id="KW-1134">Transmembrane beta strand</keyword>
<gene>
    <name evidence="15" type="ORF">HXL70_05410</name>
</gene>
<dbReference type="AlphaFoldDB" id="A0A930FRE3"/>
<dbReference type="SUPFAM" id="SSF56935">
    <property type="entry name" value="Porins"/>
    <property type="match status" value="1"/>
</dbReference>
<feature type="domain" description="TonB-dependent receptor plug" evidence="14">
    <location>
        <begin position="49"/>
        <end position="156"/>
    </location>
</feature>
<feature type="signal peptide" evidence="12">
    <location>
        <begin position="1"/>
        <end position="25"/>
    </location>
</feature>
<reference evidence="15" key="1">
    <citation type="submission" date="2020-04" db="EMBL/GenBank/DDBJ databases">
        <title>Deep metagenomics examines the oral microbiome during advanced dental caries in children, revealing novel taxa and co-occurrences with host molecules.</title>
        <authorList>
            <person name="Baker J.L."/>
            <person name="Morton J.T."/>
            <person name="Dinis M."/>
            <person name="Alvarez R."/>
            <person name="Tran N.C."/>
            <person name="Knight R."/>
            <person name="Edlund A."/>
        </authorList>
    </citation>
    <scope>NUCLEOTIDE SEQUENCE</scope>
    <source>
        <strain evidence="15">JCVI_32_bin.14</strain>
    </source>
</reference>
<evidence type="ECO:0000256" key="2">
    <source>
        <dbReference type="ARBA" id="ARBA00022448"/>
    </source>
</evidence>
<keyword evidence="9 10" id="KW-0998">Cell outer membrane</keyword>
<keyword evidence="8 15" id="KW-0675">Receptor</keyword>
<dbReference type="Pfam" id="PF00593">
    <property type="entry name" value="TonB_dep_Rec_b-barrel"/>
    <property type="match status" value="1"/>
</dbReference>
<dbReference type="PROSITE" id="PS01156">
    <property type="entry name" value="TONB_DEPENDENT_REC_2"/>
    <property type="match status" value="1"/>
</dbReference>
<evidence type="ECO:0000256" key="6">
    <source>
        <dbReference type="ARBA" id="ARBA00023077"/>
    </source>
</evidence>
<dbReference type="PANTHER" id="PTHR30069">
    <property type="entry name" value="TONB-DEPENDENT OUTER MEMBRANE RECEPTOR"/>
    <property type="match status" value="1"/>
</dbReference>
<keyword evidence="2 10" id="KW-0813">Transport</keyword>
<keyword evidence="6 11" id="KW-0798">TonB box</keyword>
<dbReference type="GO" id="GO:0044718">
    <property type="term" value="P:siderophore transmembrane transport"/>
    <property type="evidence" value="ECO:0007669"/>
    <property type="project" value="TreeGrafter"/>
</dbReference>
<evidence type="ECO:0000256" key="1">
    <source>
        <dbReference type="ARBA" id="ARBA00004571"/>
    </source>
</evidence>
<evidence type="ECO:0000256" key="3">
    <source>
        <dbReference type="ARBA" id="ARBA00022452"/>
    </source>
</evidence>
<dbReference type="InterPro" id="IPR036942">
    <property type="entry name" value="Beta-barrel_TonB_sf"/>
</dbReference>
<evidence type="ECO:0000313" key="15">
    <source>
        <dbReference type="EMBL" id="MBF1129468.1"/>
    </source>
</evidence>
<dbReference type="InterPro" id="IPR037066">
    <property type="entry name" value="Plug_dom_sf"/>
</dbReference>
<evidence type="ECO:0000313" key="16">
    <source>
        <dbReference type="Proteomes" id="UP000757890"/>
    </source>
</evidence>
<evidence type="ECO:0000256" key="4">
    <source>
        <dbReference type="ARBA" id="ARBA00022692"/>
    </source>
</evidence>
<evidence type="ECO:0000256" key="11">
    <source>
        <dbReference type="RuleBase" id="RU003357"/>
    </source>
</evidence>
<keyword evidence="5 12" id="KW-0732">Signal</keyword>
<evidence type="ECO:0000256" key="10">
    <source>
        <dbReference type="PROSITE-ProRule" id="PRU01360"/>
    </source>
</evidence>
<dbReference type="InterPro" id="IPR012910">
    <property type="entry name" value="Plug_dom"/>
</dbReference>
<organism evidence="15 16">
    <name type="scientific">Dialister invisus</name>
    <dbReference type="NCBI Taxonomy" id="218538"/>
    <lineage>
        <taxon>Bacteria</taxon>
        <taxon>Bacillati</taxon>
        <taxon>Bacillota</taxon>
        <taxon>Negativicutes</taxon>
        <taxon>Veillonellales</taxon>
        <taxon>Veillonellaceae</taxon>
        <taxon>Dialister</taxon>
    </lineage>
</organism>
<dbReference type="PROSITE" id="PS52016">
    <property type="entry name" value="TONB_DEPENDENT_REC_3"/>
    <property type="match status" value="1"/>
</dbReference>
<comment type="subcellular location">
    <subcellularLocation>
        <location evidence="1 10">Cell outer membrane</location>
        <topology evidence="1 10">Multi-pass membrane protein</topology>
    </subcellularLocation>
</comment>
<feature type="chain" id="PRO_5037622386" evidence="12">
    <location>
        <begin position="26"/>
        <end position="649"/>
    </location>
</feature>
<name>A0A930FRE3_9FIRM</name>
<dbReference type="GO" id="GO:0009279">
    <property type="term" value="C:cell outer membrane"/>
    <property type="evidence" value="ECO:0007669"/>
    <property type="project" value="UniProtKB-SubCell"/>
</dbReference>
<evidence type="ECO:0000256" key="8">
    <source>
        <dbReference type="ARBA" id="ARBA00023170"/>
    </source>
</evidence>
<accession>A0A930FRE3</accession>
<sequence length="649" mass="72323">MMKKSKRIWLLACVLGAMGNGIVSAEEAAPVYMLDTVNVTAQAYEKKELDTPADVTVVTRQELQASGRENIAQALKYEPGIMVSAMGPHDQSWITGNTGVNLRGVTGGTLVMIDGIPVNWNGVSHLDMIPVGAVEKVEVVKGGGAVLYGSSAYGGVINVITRKDGQGSVRLGAGSDGQRVGSVAAGNNKLRVFYSYDRMGDQGIMTAVPSSSMKTVNGKKYKYDTGFGESKKQAMGISYRFTDALSASYMHTEKKYSIEYDAHRAPEVGKIQHFDYKDKEDFLNLSYDRNDFSANIFYQERSIDNPDYYVHNPVAREWETSKQRYWGTDLKKRFFIGDDTALIGALYKRESYVDHNQKFKNSNTGTLRDAAKFGTFVSDNYAIYGSYEHDFGHGMTGIASFRWDAYHTERGNFDAFLPQVQINKKLNDKESIYINVGKSFRMPTMRQLYYSSGMLAANPNLDPEYGWNYEAGYKKQIGRGILKAAVFHIHLNDMISSHKITVGGNTVAQSYNAAEYKNTGVELSYSVQANDQLSWYVGGIFGNPKKKNTAASTWKETYSRWQLSTGAAWKGDKDEVSLSLAWIGNRTSTNSNIQDIGLMLNSTFLYTHHINDVFSASLAVDNIFDRDNLTDGGYYSEGRNYMVTVDYKF</sequence>
<dbReference type="GO" id="GO:0015344">
    <property type="term" value="F:siderophore uptake transmembrane transporter activity"/>
    <property type="evidence" value="ECO:0007669"/>
    <property type="project" value="TreeGrafter"/>
</dbReference>
<keyword evidence="7 10" id="KW-0472">Membrane</keyword>
<comment type="similarity">
    <text evidence="10 11">Belongs to the TonB-dependent receptor family.</text>
</comment>
<dbReference type="CDD" id="cd01347">
    <property type="entry name" value="ligand_gated_channel"/>
    <property type="match status" value="1"/>
</dbReference>
<dbReference type="Gene3D" id="2.40.170.20">
    <property type="entry name" value="TonB-dependent receptor, beta-barrel domain"/>
    <property type="match status" value="1"/>
</dbReference>
<dbReference type="InterPro" id="IPR010917">
    <property type="entry name" value="TonB_rcpt_CS"/>
</dbReference>
<dbReference type="InterPro" id="IPR000531">
    <property type="entry name" value="Beta-barrel_TonB"/>
</dbReference>
<dbReference type="Gene3D" id="2.170.130.10">
    <property type="entry name" value="TonB-dependent receptor, plug domain"/>
    <property type="match status" value="1"/>
</dbReference>
<dbReference type="Proteomes" id="UP000757890">
    <property type="component" value="Unassembled WGS sequence"/>
</dbReference>
<evidence type="ECO:0000256" key="7">
    <source>
        <dbReference type="ARBA" id="ARBA00023136"/>
    </source>
</evidence>
<evidence type="ECO:0000256" key="12">
    <source>
        <dbReference type="SAM" id="SignalP"/>
    </source>
</evidence>
<dbReference type="EMBL" id="JABZMK010000026">
    <property type="protein sequence ID" value="MBF1129468.1"/>
    <property type="molecule type" value="Genomic_DNA"/>
</dbReference>